<feature type="compositionally biased region" description="Polar residues" evidence="6">
    <location>
        <begin position="207"/>
        <end position="228"/>
    </location>
</feature>
<dbReference type="EMBL" id="KZ451908">
    <property type="protein sequence ID" value="PKA63623.1"/>
    <property type="molecule type" value="Genomic_DNA"/>
</dbReference>
<dbReference type="GO" id="GO:0006281">
    <property type="term" value="P:DNA repair"/>
    <property type="evidence" value="ECO:0007669"/>
    <property type="project" value="UniProtKB-KW"/>
</dbReference>
<dbReference type="GO" id="GO:0045739">
    <property type="term" value="P:positive regulation of DNA repair"/>
    <property type="evidence" value="ECO:0007669"/>
    <property type="project" value="InterPro"/>
</dbReference>
<keyword evidence="3" id="KW-0227">DNA damage</keyword>
<keyword evidence="4" id="KW-0234">DNA repair</keyword>
<evidence type="ECO:0000256" key="2">
    <source>
        <dbReference type="ARBA" id="ARBA00022490"/>
    </source>
</evidence>
<dbReference type="PANTHER" id="PTHR15660:SF1">
    <property type="entry name" value="BRISC AND BRCA1-A COMPLEX MEMBER 1"/>
    <property type="match status" value="1"/>
</dbReference>
<evidence type="ECO:0000256" key="4">
    <source>
        <dbReference type="ARBA" id="ARBA00023204"/>
    </source>
</evidence>
<dbReference type="Proteomes" id="UP000236161">
    <property type="component" value="Unassembled WGS sequence"/>
</dbReference>
<evidence type="ECO:0000313" key="8">
    <source>
        <dbReference type="Proteomes" id="UP000236161"/>
    </source>
</evidence>
<gene>
    <name evidence="7" type="ORF">AXF42_Ash005518</name>
</gene>
<dbReference type="STRING" id="1088818.A0A2I0B747"/>
<dbReference type="PANTHER" id="PTHR15660">
    <property type="entry name" value="BRISC AND BRCA1-A COMPLEX MEMBER 1"/>
    <property type="match status" value="1"/>
</dbReference>
<comment type="subcellular location">
    <subcellularLocation>
        <location evidence="1">Nucleus</location>
    </subcellularLocation>
</comment>
<feature type="region of interest" description="Disordered" evidence="6">
    <location>
        <begin position="192"/>
        <end position="228"/>
    </location>
</feature>
<organism evidence="7 8">
    <name type="scientific">Apostasia shenzhenica</name>
    <dbReference type="NCBI Taxonomy" id="1088818"/>
    <lineage>
        <taxon>Eukaryota</taxon>
        <taxon>Viridiplantae</taxon>
        <taxon>Streptophyta</taxon>
        <taxon>Embryophyta</taxon>
        <taxon>Tracheophyta</taxon>
        <taxon>Spermatophyta</taxon>
        <taxon>Magnoliopsida</taxon>
        <taxon>Liliopsida</taxon>
        <taxon>Asparagales</taxon>
        <taxon>Orchidaceae</taxon>
        <taxon>Apostasioideae</taxon>
        <taxon>Apostasia</taxon>
    </lineage>
</organism>
<dbReference type="InterPro" id="IPR026126">
    <property type="entry name" value="BABAM1"/>
</dbReference>
<feature type="compositionally biased region" description="Basic and acidic residues" evidence="6">
    <location>
        <begin position="197"/>
        <end position="206"/>
    </location>
</feature>
<name>A0A2I0B747_9ASPA</name>
<reference evidence="7 8" key="1">
    <citation type="journal article" date="2017" name="Nature">
        <title>The Apostasia genome and the evolution of orchids.</title>
        <authorList>
            <person name="Zhang G.Q."/>
            <person name="Liu K.W."/>
            <person name="Li Z."/>
            <person name="Lohaus R."/>
            <person name="Hsiao Y.Y."/>
            <person name="Niu S.C."/>
            <person name="Wang J.Y."/>
            <person name="Lin Y.C."/>
            <person name="Xu Q."/>
            <person name="Chen L.J."/>
            <person name="Yoshida K."/>
            <person name="Fujiwara S."/>
            <person name="Wang Z.W."/>
            <person name="Zhang Y.Q."/>
            <person name="Mitsuda N."/>
            <person name="Wang M."/>
            <person name="Liu G.H."/>
            <person name="Pecoraro L."/>
            <person name="Huang H.X."/>
            <person name="Xiao X.J."/>
            <person name="Lin M."/>
            <person name="Wu X.Y."/>
            <person name="Wu W.L."/>
            <person name="Chen Y.Y."/>
            <person name="Chang S.B."/>
            <person name="Sakamoto S."/>
            <person name="Ohme-Takagi M."/>
            <person name="Yagi M."/>
            <person name="Zeng S.J."/>
            <person name="Shen C.Y."/>
            <person name="Yeh C.M."/>
            <person name="Luo Y.B."/>
            <person name="Tsai W.C."/>
            <person name="Van de Peer Y."/>
            <person name="Liu Z.J."/>
        </authorList>
    </citation>
    <scope>NUCLEOTIDE SEQUENCE [LARGE SCALE GENOMIC DNA]</scope>
    <source>
        <strain evidence="8">cv. Shenzhen</strain>
        <tissue evidence="7">Stem</tissue>
    </source>
</reference>
<sequence>MEGTTPAQGSASSYSLPPYRLHSEDVIFCIDVDAESLVEMKVLGANGRPITRLDSIKQALLLFVNAKLTMNPDHRFAFAVLGQSVSWVRALFAFSFLDPVYVFHRLFNGLKSSTLPQHQWPVNQKLFTLDVIYLHDKPGPENCPQKVYDMLVDALEHVSEHEGYIFESGQGLSRVLFRQICILLSHPQQRCSQDDLDIPKPLEKKATPSTDPPTTVEESTQHQPARAD</sequence>
<evidence type="ECO:0000256" key="1">
    <source>
        <dbReference type="ARBA" id="ARBA00004123"/>
    </source>
</evidence>
<keyword evidence="8" id="KW-1185">Reference proteome</keyword>
<evidence type="ECO:0000256" key="5">
    <source>
        <dbReference type="ARBA" id="ARBA00023242"/>
    </source>
</evidence>
<accession>A0A2I0B747</accession>
<keyword evidence="5" id="KW-0539">Nucleus</keyword>
<dbReference type="AlphaFoldDB" id="A0A2I0B747"/>
<dbReference type="OrthoDB" id="547311at2759"/>
<evidence type="ECO:0000313" key="7">
    <source>
        <dbReference type="EMBL" id="PKA63623.1"/>
    </source>
</evidence>
<evidence type="ECO:0008006" key="9">
    <source>
        <dbReference type="Google" id="ProtNLM"/>
    </source>
</evidence>
<protein>
    <recommendedName>
        <fullName evidence="9">BRISC and BRCA1-A complex member 1</fullName>
    </recommendedName>
</protein>
<dbReference type="CDD" id="cd21502">
    <property type="entry name" value="vWA_BABAM1"/>
    <property type="match status" value="1"/>
</dbReference>
<evidence type="ECO:0000256" key="3">
    <source>
        <dbReference type="ARBA" id="ARBA00022763"/>
    </source>
</evidence>
<keyword evidence="2" id="KW-0963">Cytoplasm</keyword>
<proteinExistence type="predicted"/>
<dbReference type="GO" id="GO:0070552">
    <property type="term" value="C:BRISC complex"/>
    <property type="evidence" value="ECO:0007669"/>
    <property type="project" value="InterPro"/>
</dbReference>
<evidence type="ECO:0000256" key="6">
    <source>
        <dbReference type="SAM" id="MobiDB-lite"/>
    </source>
</evidence>